<dbReference type="Gene3D" id="3.30.450.20">
    <property type="entry name" value="PAS domain"/>
    <property type="match status" value="2"/>
</dbReference>
<dbReference type="PROSITE" id="PS50888">
    <property type="entry name" value="BHLH"/>
    <property type="match status" value="1"/>
</dbReference>
<evidence type="ECO:0000256" key="4">
    <source>
        <dbReference type="ARBA" id="ARBA00023163"/>
    </source>
</evidence>
<reference evidence="9" key="2">
    <citation type="submission" date="2020-02" db="EMBL/GenBank/DDBJ databases">
        <title>Esox lucius (northern pike) genome, fEsoLuc1, primary haplotype.</title>
        <authorList>
            <person name="Myers G."/>
            <person name="Karagic N."/>
            <person name="Meyer A."/>
            <person name="Pippel M."/>
            <person name="Reichard M."/>
            <person name="Winkler S."/>
            <person name="Tracey A."/>
            <person name="Sims Y."/>
            <person name="Howe K."/>
            <person name="Rhie A."/>
            <person name="Formenti G."/>
            <person name="Durbin R."/>
            <person name="Fedrigo O."/>
            <person name="Jarvis E.D."/>
        </authorList>
    </citation>
    <scope>NUCLEOTIDE SEQUENCE [LARGE SCALE GENOMIC DNA]</scope>
</reference>
<dbReference type="InterPro" id="IPR056192">
    <property type="entry name" value="bHLH_NPAS4"/>
</dbReference>
<evidence type="ECO:0000256" key="3">
    <source>
        <dbReference type="ARBA" id="ARBA00023125"/>
    </source>
</evidence>
<protein>
    <recommendedName>
        <fullName evidence="11">Neuronal PAS domain-containing protein 4-like</fullName>
    </recommendedName>
</protein>
<dbReference type="PANTHER" id="PTHR23043:SF37">
    <property type="entry name" value="NPAS4 PROTEIN"/>
    <property type="match status" value="1"/>
</dbReference>
<dbReference type="SUPFAM" id="SSF55785">
    <property type="entry name" value="PYP-like sensor domain (PAS domain)"/>
    <property type="match status" value="2"/>
</dbReference>
<keyword evidence="5" id="KW-0539">Nucleus</keyword>
<evidence type="ECO:0000259" key="8">
    <source>
        <dbReference type="PROSITE" id="PS50888"/>
    </source>
</evidence>
<evidence type="ECO:0008006" key="11">
    <source>
        <dbReference type="Google" id="ProtNLM"/>
    </source>
</evidence>
<dbReference type="Pfam" id="PF23183">
    <property type="entry name" value="bHLH_NPAS4"/>
    <property type="match status" value="1"/>
</dbReference>
<evidence type="ECO:0000256" key="5">
    <source>
        <dbReference type="ARBA" id="ARBA00023242"/>
    </source>
</evidence>
<evidence type="ECO:0000313" key="9">
    <source>
        <dbReference type="Ensembl" id="ENSELUP00000039190.3"/>
    </source>
</evidence>
<feature type="domain" description="PAS" evidence="7">
    <location>
        <begin position="219"/>
        <end position="262"/>
    </location>
</feature>
<dbReference type="Bgee" id="ENSELUG00000019273">
    <property type="expression patterns" value="Expressed in spleen and 10 other cell types or tissues"/>
</dbReference>
<feature type="domain" description="BHLH" evidence="8">
    <location>
        <begin position="38"/>
        <end position="91"/>
    </location>
</feature>
<evidence type="ECO:0000256" key="6">
    <source>
        <dbReference type="SAM" id="MobiDB-lite"/>
    </source>
</evidence>
<organism evidence="9 10">
    <name type="scientific">Esox lucius</name>
    <name type="common">Northern pike</name>
    <dbReference type="NCBI Taxonomy" id="8010"/>
    <lineage>
        <taxon>Eukaryota</taxon>
        <taxon>Metazoa</taxon>
        <taxon>Chordata</taxon>
        <taxon>Craniata</taxon>
        <taxon>Vertebrata</taxon>
        <taxon>Euteleostomi</taxon>
        <taxon>Actinopterygii</taxon>
        <taxon>Neopterygii</taxon>
        <taxon>Teleostei</taxon>
        <taxon>Protacanthopterygii</taxon>
        <taxon>Esociformes</taxon>
        <taxon>Esocidae</taxon>
        <taxon>Esox</taxon>
    </lineage>
</organism>
<sequence>MTVSSESCESLMSCERFSSPGSSHLFNAETERNRRLCKRFRSTKGASKARRDQINEEIRNMRALLPIIQDDQERMSYLHSMAVITAYIRTNLLFQVFVFGATLSDYLLLDLSIIQTSSHLASSFPCSAVCPPYDSFLPALQGFIVVLSSQGRLVYVSENVSDYLGLSMVDVLQGDTFYDMVETQDIETVRSHLDEVLRPPSIRSSFDSLHKPDMSFTGVDDSVIFHLGYSSEELIGRSWYSLLHPEDLHLTACSHKSLMQADEGCHTELVFRLQHSDLTWPWIYTRAAKHSANQEVSCTNYIISETEAMFLRQIHSNTIIPSPPQIHSVALKRPNASSQSSSVPGREKPMAETTRTCSLDVMSDSPASFSTPPYSPASYSPSNSSCYSPIRLEGSVFLLGHTEIPHGPVTSSPDQDIFNLTNTFSPQSCPPSPHWDFPAFSADARLVPECLPVSDMLETQPPEGATSPYHMHHRVPQGLLTPNPSPTADLSFHYSTREQAEISILAQQISSLASSFDMGPVQTTSQAVPMLEPVPWALQQAQSPVLDEGVFHSLLKDLGMFPNTERHTLNTI</sequence>
<dbReference type="GO" id="GO:0000981">
    <property type="term" value="F:DNA-binding transcription factor activity, RNA polymerase II-specific"/>
    <property type="evidence" value="ECO:0007669"/>
    <property type="project" value="TreeGrafter"/>
</dbReference>
<name>A0A3P9AET2_ESOLU</name>
<dbReference type="GO" id="GO:0005634">
    <property type="term" value="C:nucleus"/>
    <property type="evidence" value="ECO:0007669"/>
    <property type="project" value="UniProtKB-SubCell"/>
</dbReference>
<keyword evidence="10" id="KW-1185">Reference proteome</keyword>
<dbReference type="CDD" id="cd00130">
    <property type="entry name" value="PAS"/>
    <property type="match status" value="1"/>
</dbReference>
<dbReference type="GO" id="GO:0046983">
    <property type="term" value="F:protein dimerization activity"/>
    <property type="evidence" value="ECO:0007669"/>
    <property type="project" value="InterPro"/>
</dbReference>
<dbReference type="OMA" id="CHQSPSD"/>
<dbReference type="InterPro" id="IPR011598">
    <property type="entry name" value="bHLH_dom"/>
</dbReference>
<dbReference type="InParanoid" id="A0A3P9AET2"/>
<dbReference type="PROSITE" id="PS50112">
    <property type="entry name" value="PAS"/>
    <property type="match status" value="2"/>
</dbReference>
<dbReference type="InterPro" id="IPR035965">
    <property type="entry name" value="PAS-like_dom_sf"/>
</dbReference>
<reference evidence="10" key="1">
    <citation type="journal article" date="2014" name="PLoS ONE">
        <title>The genome and linkage map of the northern pike (Esox lucius): conserved synteny revealed between the salmonid sister group and the Neoteleostei.</title>
        <authorList>
            <person name="Rondeau E.B."/>
            <person name="Minkley D.R."/>
            <person name="Leong J.S."/>
            <person name="Messmer A.M."/>
            <person name="Jantzen J.R."/>
            <person name="von Schalburg K.R."/>
            <person name="Lemon C."/>
            <person name="Bird N.H."/>
            <person name="Koop B.F."/>
        </authorList>
    </citation>
    <scope>NUCLEOTIDE SEQUENCE</scope>
</reference>
<evidence type="ECO:0000313" key="10">
    <source>
        <dbReference type="Proteomes" id="UP000265140"/>
    </source>
</evidence>
<accession>A0A3P9AET2</accession>
<proteinExistence type="predicted"/>
<dbReference type="SMART" id="SM00091">
    <property type="entry name" value="PAS"/>
    <property type="match status" value="2"/>
</dbReference>
<evidence type="ECO:0000256" key="1">
    <source>
        <dbReference type="ARBA" id="ARBA00004123"/>
    </source>
</evidence>
<evidence type="ECO:0000259" key="7">
    <source>
        <dbReference type="PROSITE" id="PS50112"/>
    </source>
</evidence>
<dbReference type="AlphaFoldDB" id="A0A3P9AET2"/>
<dbReference type="Ensembl" id="ENSELUT00000030286.3">
    <property type="protein sequence ID" value="ENSELUP00000039190.3"/>
    <property type="gene ID" value="ENSELUG00000019273.3"/>
</dbReference>
<comment type="subcellular location">
    <subcellularLocation>
        <location evidence="1">Nucleus</location>
    </subcellularLocation>
</comment>
<dbReference type="Pfam" id="PF14598">
    <property type="entry name" value="PAS_11"/>
    <property type="match status" value="1"/>
</dbReference>
<dbReference type="GeneTree" id="ENSGT00530000064165"/>
<dbReference type="InterPro" id="IPR000014">
    <property type="entry name" value="PAS"/>
</dbReference>
<reference evidence="9" key="4">
    <citation type="submission" date="2025-09" db="UniProtKB">
        <authorList>
            <consortium name="Ensembl"/>
        </authorList>
    </citation>
    <scope>IDENTIFICATION</scope>
</reference>
<keyword evidence="2" id="KW-0805">Transcription regulation</keyword>
<dbReference type="GO" id="GO:0000977">
    <property type="term" value="F:RNA polymerase II transcription regulatory region sequence-specific DNA binding"/>
    <property type="evidence" value="ECO:0007669"/>
    <property type="project" value="TreeGrafter"/>
</dbReference>
<dbReference type="PANTHER" id="PTHR23043">
    <property type="entry name" value="HYPOXIA-INDUCIBLE FACTOR 1 ALPHA"/>
    <property type="match status" value="1"/>
</dbReference>
<evidence type="ECO:0000256" key="2">
    <source>
        <dbReference type="ARBA" id="ARBA00023015"/>
    </source>
</evidence>
<reference evidence="9" key="3">
    <citation type="submission" date="2025-08" db="UniProtKB">
        <authorList>
            <consortium name="Ensembl"/>
        </authorList>
    </citation>
    <scope>IDENTIFICATION</scope>
</reference>
<keyword evidence="3" id="KW-0238">DNA-binding</keyword>
<feature type="region of interest" description="Disordered" evidence="6">
    <location>
        <begin position="332"/>
        <end position="354"/>
    </location>
</feature>
<keyword evidence="4" id="KW-0804">Transcription</keyword>
<feature type="domain" description="PAS" evidence="7">
    <location>
        <begin position="137"/>
        <end position="200"/>
    </location>
</feature>
<dbReference type="Proteomes" id="UP000265140">
    <property type="component" value="Chromosome 5"/>
</dbReference>